<protein>
    <recommendedName>
        <fullName evidence="4">WG containing repeat-containing protein</fullName>
    </recommendedName>
</protein>
<keyword evidence="1" id="KW-0732">Signal</keyword>
<dbReference type="EMBL" id="JABTCF010000004">
    <property type="protein sequence ID" value="MBD0777922.1"/>
    <property type="molecule type" value="Genomic_DNA"/>
</dbReference>
<evidence type="ECO:0000256" key="1">
    <source>
        <dbReference type="SAM" id="SignalP"/>
    </source>
</evidence>
<sequence length="192" mass="21872">MKKVVIMMLGLLLTVAFTNEVNAQKRTTTKKTITKKTTTTKVVRVPKSKVVYKKSKAKVVATRTIPNKKVVVSPKGTNYYYSNNKFYRSYNGRYIAVAPKAGLRIGFLPTGFRTVIFAGRSYAYYDGIYYDQIGDEYEVVYPEIGTIIYQLPDDYEKVEYDGQLLYEANGVLYERVQVDGTRAYEVVGIVED</sequence>
<name>A0ABR7V098_9FLAO</name>
<keyword evidence="3" id="KW-1185">Reference proteome</keyword>
<dbReference type="Pfam" id="PF20125">
    <property type="entry name" value="DUF6515"/>
    <property type="match status" value="1"/>
</dbReference>
<dbReference type="InterPro" id="IPR045398">
    <property type="entry name" value="DUF6515"/>
</dbReference>
<gene>
    <name evidence="2" type="ORF">HPE56_08955</name>
</gene>
<feature type="chain" id="PRO_5047170112" description="WG containing repeat-containing protein" evidence="1">
    <location>
        <begin position="24"/>
        <end position="192"/>
    </location>
</feature>
<comment type="caution">
    <text evidence="2">The sequence shown here is derived from an EMBL/GenBank/DDBJ whole genome shotgun (WGS) entry which is preliminary data.</text>
</comment>
<accession>A0ABR7V098</accession>
<dbReference type="Proteomes" id="UP001166021">
    <property type="component" value="Unassembled WGS sequence"/>
</dbReference>
<organism evidence="2 3">
    <name type="scientific">Maribacter aquimaris</name>
    <dbReference type="NCBI Taxonomy" id="2737171"/>
    <lineage>
        <taxon>Bacteria</taxon>
        <taxon>Pseudomonadati</taxon>
        <taxon>Bacteroidota</taxon>
        <taxon>Flavobacteriia</taxon>
        <taxon>Flavobacteriales</taxon>
        <taxon>Flavobacteriaceae</taxon>
        <taxon>Maribacter</taxon>
    </lineage>
</organism>
<reference evidence="2" key="1">
    <citation type="submission" date="2020-05" db="EMBL/GenBank/DDBJ databases">
        <title>The draft genome sequence of Maribacter sp. ANRC-HE7.</title>
        <authorList>
            <person name="Mu L."/>
        </authorList>
    </citation>
    <scope>NUCLEOTIDE SEQUENCE</scope>
    <source>
        <strain evidence="2">ANRC-HE7</strain>
    </source>
</reference>
<feature type="signal peptide" evidence="1">
    <location>
        <begin position="1"/>
        <end position="23"/>
    </location>
</feature>
<evidence type="ECO:0000313" key="3">
    <source>
        <dbReference type="Proteomes" id="UP001166021"/>
    </source>
</evidence>
<evidence type="ECO:0000313" key="2">
    <source>
        <dbReference type="EMBL" id="MBD0777922.1"/>
    </source>
</evidence>
<proteinExistence type="predicted"/>
<evidence type="ECO:0008006" key="4">
    <source>
        <dbReference type="Google" id="ProtNLM"/>
    </source>
</evidence>
<dbReference type="RefSeq" id="WP_188243426.1">
    <property type="nucleotide sequence ID" value="NZ_JABTCF010000004.1"/>
</dbReference>